<dbReference type="SUPFAM" id="SSF111038">
    <property type="entry name" value="YjbQ-like"/>
    <property type="match status" value="1"/>
</dbReference>
<dbReference type="NCBIfam" id="TIGR00149">
    <property type="entry name" value="TIGR00149_YjbQ"/>
    <property type="match status" value="1"/>
</dbReference>
<comment type="caution">
    <text evidence="2">The sequence shown here is derived from an EMBL/GenBank/DDBJ whole genome shotgun (WGS) entry which is preliminary data.</text>
</comment>
<reference evidence="2 3" key="1">
    <citation type="submission" date="2017-11" db="EMBL/GenBank/DDBJ databases">
        <title>Isolation and Characterization of Family Methanocellaceae Species from Potential Methane Hydrate Area Offshore Southwestern Taiwan.</title>
        <authorList>
            <person name="Zhang W.-L."/>
            <person name="Chen W.-C."/>
            <person name="Lai M.-C."/>
            <person name="Chen S.-C."/>
        </authorList>
    </citation>
    <scope>NUCLEOTIDE SEQUENCE [LARGE SCALE GENOMIC DNA]</scope>
    <source>
        <strain evidence="2 3">CWC-04</strain>
    </source>
</reference>
<evidence type="ECO:0000313" key="3">
    <source>
        <dbReference type="Proteomes" id="UP001320159"/>
    </source>
</evidence>
<dbReference type="Gene3D" id="2.60.120.460">
    <property type="entry name" value="YjbQ-like"/>
    <property type="match status" value="1"/>
</dbReference>
<evidence type="ECO:0000256" key="1">
    <source>
        <dbReference type="ARBA" id="ARBA00005534"/>
    </source>
</evidence>
<dbReference type="RefSeq" id="WP_230741230.1">
    <property type="nucleotide sequence ID" value="NZ_PGCK01000003.1"/>
</dbReference>
<dbReference type="PANTHER" id="PTHR30615">
    <property type="entry name" value="UNCHARACTERIZED PROTEIN YJBQ-RELATED"/>
    <property type="match status" value="1"/>
</dbReference>
<dbReference type="PROSITE" id="PS01314">
    <property type="entry name" value="UPF0047"/>
    <property type="match status" value="1"/>
</dbReference>
<gene>
    <name evidence="2" type="ORF">CUJ83_05240</name>
</gene>
<dbReference type="PANTHER" id="PTHR30615:SF8">
    <property type="entry name" value="UPF0047 PROTEIN C4A8.02C"/>
    <property type="match status" value="1"/>
</dbReference>
<name>A0AAP2W5R7_9EURY</name>
<proteinExistence type="inferred from homology"/>
<dbReference type="PIRSF" id="PIRSF004681">
    <property type="entry name" value="UCP004681"/>
    <property type="match status" value="1"/>
</dbReference>
<dbReference type="Proteomes" id="UP001320159">
    <property type="component" value="Unassembled WGS sequence"/>
</dbReference>
<evidence type="ECO:0008006" key="4">
    <source>
        <dbReference type="Google" id="ProtNLM"/>
    </source>
</evidence>
<dbReference type="InterPro" id="IPR001602">
    <property type="entry name" value="UPF0047_YjbQ-like"/>
</dbReference>
<evidence type="ECO:0000313" key="2">
    <source>
        <dbReference type="EMBL" id="MCD1294402.1"/>
    </source>
</evidence>
<protein>
    <recommendedName>
        <fullName evidence="4">Secondary thiamine-phosphate synthase enzyme</fullName>
    </recommendedName>
</protein>
<sequence>MSISTSSRVQFLDITRRVQAEVSKRNVKNGICHLYVTHTTAGLTINENADPDVTTDLINILEKLVPVRGGYLHSEGNSDAHMKASMMGFSLMIPVIEGRLALGTWQGIYFCEFDGPRSRKLLFGTSGE</sequence>
<accession>A0AAP2W5R7</accession>
<dbReference type="AlphaFoldDB" id="A0AAP2W5R7"/>
<keyword evidence="3" id="KW-1185">Reference proteome</keyword>
<organism evidence="2 3">
    <name type="scientific">Methanooceanicella nereidis</name>
    <dbReference type="NCBI Taxonomy" id="2052831"/>
    <lineage>
        <taxon>Archaea</taxon>
        <taxon>Methanobacteriati</taxon>
        <taxon>Methanobacteriota</taxon>
        <taxon>Stenosarchaea group</taxon>
        <taxon>Methanomicrobia</taxon>
        <taxon>Methanocellales</taxon>
        <taxon>Methanocellaceae</taxon>
        <taxon>Methanooceanicella</taxon>
    </lineage>
</organism>
<dbReference type="Pfam" id="PF01894">
    <property type="entry name" value="YjbQ"/>
    <property type="match status" value="1"/>
</dbReference>
<comment type="similarity">
    <text evidence="1">Belongs to the UPF0047 family.</text>
</comment>
<dbReference type="EMBL" id="PGCK01000003">
    <property type="protein sequence ID" value="MCD1294402.1"/>
    <property type="molecule type" value="Genomic_DNA"/>
</dbReference>
<dbReference type="InterPro" id="IPR035917">
    <property type="entry name" value="YjbQ-like_sf"/>
</dbReference>